<sequence>MKKLFMSEYLNYVFQKKVWIVENIYMIKIMQLYYSSYNKKFISHTFFTDAIKNSSFPIFLNYVNNLNDKILYHSQVHGVKHILNVTFFSFLIACNENMSANDMGILLETALYHDIGRDDDMEDSDHGHRGAKKILMHISDNKMDMIIPAVIHAHSLLDEEAYQIFRQYNIEKSQYARYSKILSIIKDADALDRFRLRPNSLNPEYFRIDFSKILISLACVLSKVEWHE</sequence>
<dbReference type="Proteomes" id="UP000001477">
    <property type="component" value="Chromosome"/>
</dbReference>
<evidence type="ECO:0000313" key="3">
    <source>
        <dbReference type="Proteomes" id="UP000001477"/>
    </source>
</evidence>
<dbReference type="KEGG" id="ere:EUBREC_0753"/>
<dbReference type="STRING" id="515619.EUBREC_0753"/>
<evidence type="ECO:0000259" key="1">
    <source>
        <dbReference type="SMART" id="SM00471"/>
    </source>
</evidence>
<dbReference type="PaxDb" id="515619-EUBREC_0753"/>
<dbReference type="InterPro" id="IPR003607">
    <property type="entry name" value="HD/PDEase_dom"/>
</dbReference>
<gene>
    <name evidence="2" type="ordered locus">EUBREC_0753</name>
</gene>
<dbReference type="RefSeq" id="WP_012741655.1">
    <property type="nucleotide sequence ID" value="NC_012781.1"/>
</dbReference>
<accession>C4ZEM3</accession>
<dbReference type="InterPro" id="IPR006674">
    <property type="entry name" value="HD_domain"/>
</dbReference>
<proteinExistence type="predicted"/>
<evidence type="ECO:0000313" key="2">
    <source>
        <dbReference type="EMBL" id="ACR74539.1"/>
    </source>
</evidence>
<dbReference type="CDD" id="cd00077">
    <property type="entry name" value="HDc"/>
    <property type="match status" value="1"/>
</dbReference>
<reference evidence="2 3" key="1">
    <citation type="journal article" date="2009" name="Proc. Natl. Acad. Sci. U.S.A.">
        <title>Characterizing a model human gut microbiota composed of members of its two dominant bacterial phyla.</title>
        <authorList>
            <person name="Mahowald M.A."/>
            <person name="Rey F.E."/>
            <person name="Seedorf H."/>
            <person name="Turnbaugh P.J."/>
            <person name="Fulton R.S."/>
            <person name="Wollam A."/>
            <person name="Shah N."/>
            <person name="Wang C."/>
            <person name="Magrini V."/>
            <person name="Wilson R.K."/>
            <person name="Cantarel B.L."/>
            <person name="Coutinho P.M."/>
            <person name="Henrissat B."/>
            <person name="Crock L.W."/>
            <person name="Russell A."/>
            <person name="Verberkmoes N.C."/>
            <person name="Hettich R.L."/>
            <person name="Gordon J.I."/>
        </authorList>
    </citation>
    <scope>NUCLEOTIDE SEQUENCE [LARGE SCALE GENOMIC DNA]</scope>
    <source>
        <strain evidence="3">ATCC 33656 / DSM 3377 / JCM 17463 / KCTC 5835 / LMG 30912 / VPI 0990</strain>
    </source>
</reference>
<feature type="domain" description="HD/PDEase" evidence="1">
    <location>
        <begin position="74"/>
        <end position="203"/>
    </location>
</feature>
<dbReference type="EMBL" id="CP001107">
    <property type="protein sequence ID" value="ACR74539.1"/>
    <property type="molecule type" value="Genomic_DNA"/>
</dbReference>
<dbReference type="Gene3D" id="1.10.3210.10">
    <property type="entry name" value="Hypothetical protein af1432"/>
    <property type="match status" value="1"/>
</dbReference>
<dbReference type="SMART" id="SM00471">
    <property type="entry name" value="HDc"/>
    <property type="match status" value="1"/>
</dbReference>
<dbReference type="HOGENOM" id="CLU_1213315_0_0_9"/>
<dbReference type="DNASU" id="7963953"/>
<dbReference type="Pfam" id="PF01966">
    <property type="entry name" value="HD"/>
    <property type="match status" value="1"/>
</dbReference>
<dbReference type="SUPFAM" id="SSF109604">
    <property type="entry name" value="HD-domain/PDEase-like"/>
    <property type="match status" value="1"/>
</dbReference>
<protein>
    <recommendedName>
        <fullName evidence="1">HD/PDEase domain-containing protein</fullName>
    </recommendedName>
</protein>
<organism evidence="2 3">
    <name type="scientific">Agathobacter rectalis (strain ATCC 33656 / DSM 3377 / JCM 17463 / KCTC 5835 / VPI 0990)</name>
    <name type="common">Eubacterium rectale</name>
    <dbReference type="NCBI Taxonomy" id="515619"/>
    <lineage>
        <taxon>Bacteria</taxon>
        <taxon>Bacillati</taxon>
        <taxon>Bacillota</taxon>
        <taxon>Clostridia</taxon>
        <taxon>Lachnospirales</taxon>
        <taxon>Lachnospiraceae</taxon>
        <taxon>Agathobacter</taxon>
    </lineage>
</organism>
<dbReference type="GeneID" id="86987632"/>
<name>C4ZEM3_AGARV</name>
<dbReference type="AlphaFoldDB" id="C4ZEM3"/>